<evidence type="ECO:0000313" key="1">
    <source>
        <dbReference type="EMBL" id="MYM74997.1"/>
    </source>
</evidence>
<sequence>MIRVHVICEGQTEEMFVNQVLAEFFLDRNICLIPALIGKPGHKGGNFKFERLLTDVRARLLDDKTAYCTTFFDFYGLPEDFPGKEKSIRKNGMSQKADCLLEVLTEKLIAKLGEDPLRRFIPYVQMYEFEGLLFSHPEKLAAGINQTDLRNALQKIRDAFDSPEEINNSPITAPSKRIVELYSAYDKPIHGSLAAIEIGLDIIRQECQRFDEWLKKLEALQPKV</sequence>
<comment type="caution">
    <text evidence="1">The sequence shown here is derived from an EMBL/GenBank/DDBJ whole genome shotgun (WGS) entry which is preliminary data.</text>
</comment>
<accession>A0A7X4H455</accession>
<dbReference type="EMBL" id="WWCR01000031">
    <property type="protein sequence ID" value="MYM74997.1"/>
    <property type="molecule type" value="Genomic_DNA"/>
</dbReference>
<evidence type="ECO:0000313" key="2">
    <source>
        <dbReference type="Proteomes" id="UP000469734"/>
    </source>
</evidence>
<dbReference type="AlphaFoldDB" id="A0A7X4H455"/>
<dbReference type="Pfam" id="PF14103">
    <property type="entry name" value="DUF4276"/>
    <property type="match status" value="1"/>
</dbReference>
<reference evidence="1 2" key="1">
    <citation type="submission" date="2019-12" db="EMBL/GenBank/DDBJ databases">
        <title>Novel species isolated from a subtropical stream in China.</title>
        <authorList>
            <person name="Lu H."/>
        </authorList>
    </citation>
    <scope>NUCLEOTIDE SEQUENCE [LARGE SCALE GENOMIC DNA]</scope>
    <source>
        <strain evidence="1 2">FT134W</strain>
    </source>
</reference>
<dbReference type="Proteomes" id="UP000469734">
    <property type="component" value="Unassembled WGS sequence"/>
</dbReference>
<protein>
    <submittedName>
        <fullName evidence="1">DUF4276 family protein</fullName>
    </submittedName>
</protein>
<organism evidence="1 2">
    <name type="scientific">Duganella margarita</name>
    <dbReference type="NCBI Taxonomy" id="2692170"/>
    <lineage>
        <taxon>Bacteria</taxon>
        <taxon>Pseudomonadati</taxon>
        <taxon>Pseudomonadota</taxon>
        <taxon>Betaproteobacteria</taxon>
        <taxon>Burkholderiales</taxon>
        <taxon>Oxalobacteraceae</taxon>
        <taxon>Telluria group</taxon>
        <taxon>Duganella</taxon>
    </lineage>
</organism>
<dbReference type="InterPro" id="IPR025455">
    <property type="entry name" value="DUF4276"/>
</dbReference>
<dbReference type="RefSeq" id="WP_161051789.1">
    <property type="nucleotide sequence ID" value="NZ_WWCR01000031.1"/>
</dbReference>
<name>A0A7X4H455_9BURK</name>
<gene>
    <name evidence="1" type="ORF">GTP56_22765</name>
</gene>
<proteinExistence type="predicted"/>